<dbReference type="Gene3D" id="2.40.50.1020">
    <property type="entry name" value="LytTr DNA-binding domain"/>
    <property type="match status" value="1"/>
</dbReference>
<keyword evidence="4" id="KW-0010">Activator</keyword>
<evidence type="ECO:0000259" key="8">
    <source>
        <dbReference type="PROSITE" id="PS50110"/>
    </source>
</evidence>
<reference evidence="10" key="1">
    <citation type="submission" date="2019-11" db="EMBL/GenBank/DDBJ databases">
        <authorList>
            <person name="Feng L."/>
        </authorList>
    </citation>
    <scope>NUCLEOTIDE SEQUENCE</scope>
    <source>
        <strain evidence="10">CnexileLFYP112</strain>
    </source>
</reference>
<dbReference type="Gene3D" id="3.40.50.2300">
    <property type="match status" value="1"/>
</dbReference>
<dbReference type="InterPro" id="IPR011006">
    <property type="entry name" value="CheY-like_superfamily"/>
</dbReference>
<feature type="modified residue" description="4-aspartylphosphate" evidence="7">
    <location>
        <position position="59"/>
    </location>
</feature>
<proteinExistence type="predicted"/>
<accession>A0A6N2SZA2</accession>
<dbReference type="PROSITE" id="PS50930">
    <property type="entry name" value="HTH_LYTTR"/>
    <property type="match status" value="1"/>
</dbReference>
<gene>
    <name evidence="10" type="primary">lytR_5</name>
    <name evidence="10" type="ORF">CNLFYP112_01562</name>
</gene>
<dbReference type="PROSITE" id="PS50110">
    <property type="entry name" value="RESPONSE_REGULATORY"/>
    <property type="match status" value="1"/>
</dbReference>
<dbReference type="AlphaFoldDB" id="A0A6N2SZA2"/>
<dbReference type="InterPro" id="IPR046947">
    <property type="entry name" value="LytR-like"/>
</dbReference>
<dbReference type="SUPFAM" id="SSF52172">
    <property type="entry name" value="CheY-like"/>
    <property type="match status" value="1"/>
</dbReference>
<dbReference type="GO" id="GO:0000156">
    <property type="term" value="F:phosphorelay response regulator activity"/>
    <property type="evidence" value="ECO:0007669"/>
    <property type="project" value="InterPro"/>
</dbReference>
<comment type="function">
    <text evidence="5">May play the central regulatory role in sporulation. It may be an element of the effector pathway responsible for the activation of sporulation genes in response to nutritional stress. Spo0A may act in concert with spo0H (a sigma factor) to control the expression of some genes that are critical to the sporulation process.</text>
</comment>
<evidence type="ECO:0000256" key="5">
    <source>
        <dbReference type="ARBA" id="ARBA00024867"/>
    </source>
</evidence>
<dbReference type="GO" id="GO:0003677">
    <property type="term" value="F:DNA binding"/>
    <property type="evidence" value="ECO:0007669"/>
    <property type="project" value="InterPro"/>
</dbReference>
<feature type="domain" description="Response regulatory" evidence="8">
    <location>
        <begin position="3"/>
        <end position="124"/>
    </location>
</feature>
<evidence type="ECO:0000313" key="10">
    <source>
        <dbReference type="EMBL" id="VYS98863.1"/>
    </source>
</evidence>
<evidence type="ECO:0000256" key="1">
    <source>
        <dbReference type="ARBA" id="ARBA00018672"/>
    </source>
</evidence>
<dbReference type="Pfam" id="PF04397">
    <property type="entry name" value="LytTR"/>
    <property type="match status" value="1"/>
</dbReference>
<evidence type="ECO:0000256" key="7">
    <source>
        <dbReference type="PROSITE-ProRule" id="PRU00169"/>
    </source>
</evidence>
<dbReference type="Pfam" id="PF00072">
    <property type="entry name" value="Response_reg"/>
    <property type="match status" value="1"/>
</dbReference>
<keyword evidence="7" id="KW-0597">Phosphoprotein</keyword>
<dbReference type="PANTHER" id="PTHR37299">
    <property type="entry name" value="TRANSCRIPTIONAL REGULATOR-RELATED"/>
    <property type="match status" value="1"/>
</dbReference>
<dbReference type="EMBL" id="CACRTG010000009">
    <property type="protein sequence ID" value="VYS98863.1"/>
    <property type="molecule type" value="Genomic_DNA"/>
</dbReference>
<feature type="domain" description="HTH LytTR-type" evidence="9">
    <location>
        <begin position="134"/>
        <end position="234"/>
    </location>
</feature>
<evidence type="ECO:0000256" key="3">
    <source>
        <dbReference type="ARBA" id="ARBA00023012"/>
    </source>
</evidence>
<sequence length="238" mass="27677">MYKVAICDDEIGTCNNLEIYIEKYMEAHYISTEVDVFYTGEALCDYLEKNNEINLIFLDIELPKANGVEVGQYVRNKLKDEVTDIIYISSKTSYALDLFKCRPLDFIIKPLSYEKIENILDVVIKRNGIKSKTFEFQCEGVIQKILLQQIVYFRSDNKKIHIITCSGEEKVFNGKLIDVIDKVPTTAFLQIHKSYLVNCDYVSEYTYEWVKMVNHDILNISKAHRKDVKSALIKRALQ</sequence>
<organism evidence="10">
    <name type="scientific">[Clostridium] nexile</name>
    <dbReference type="NCBI Taxonomy" id="29361"/>
    <lineage>
        <taxon>Bacteria</taxon>
        <taxon>Bacillati</taxon>
        <taxon>Bacillota</taxon>
        <taxon>Clostridia</taxon>
        <taxon>Lachnospirales</taxon>
        <taxon>Lachnospiraceae</taxon>
        <taxon>Tyzzerella</taxon>
    </lineage>
</organism>
<evidence type="ECO:0000256" key="4">
    <source>
        <dbReference type="ARBA" id="ARBA00023159"/>
    </source>
</evidence>
<dbReference type="SMART" id="SM00448">
    <property type="entry name" value="REC"/>
    <property type="match status" value="1"/>
</dbReference>
<dbReference type="InterPro" id="IPR001789">
    <property type="entry name" value="Sig_transdc_resp-reg_receiver"/>
</dbReference>
<dbReference type="PANTHER" id="PTHR37299:SF3">
    <property type="entry name" value="STAGE 0 SPORULATION PROTEIN A HOMOLOG"/>
    <property type="match status" value="1"/>
</dbReference>
<comment type="function">
    <text evidence="6">Required for high-level post-exponential phase expression of a series of secreted proteins.</text>
</comment>
<name>A0A6N2SZA2_9FIRM</name>
<evidence type="ECO:0000256" key="6">
    <source>
        <dbReference type="ARBA" id="ARBA00037164"/>
    </source>
</evidence>
<dbReference type="SMART" id="SM00850">
    <property type="entry name" value="LytTR"/>
    <property type="match status" value="1"/>
</dbReference>
<keyword evidence="2" id="KW-0963">Cytoplasm</keyword>
<protein>
    <recommendedName>
        <fullName evidence="1">Stage 0 sporulation protein A homolog</fullName>
    </recommendedName>
</protein>
<keyword evidence="3" id="KW-0902">Two-component regulatory system</keyword>
<evidence type="ECO:0000256" key="2">
    <source>
        <dbReference type="ARBA" id="ARBA00022490"/>
    </source>
</evidence>
<dbReference type="InterPro" id="IPR007492">
    <property type="entry name" value="LytTR_DNA-bd_dom"/>
</dbReference>
<evidence type="ECO:0000259" key="9">
    <source>
        <dbReference type="PROSITE" id="PS50930"/>
    </source>
</evidence>